<dbReference type="GeneID" id="109715735"/>
<gene>
    <name evidence="6" type="primary">LOC109715735</name>
</gene>
<evidence type="ECO:0000256" key="1">
    <source>
        <dbReference type="ARBA" id="ARBA00022737"/>
    </source>
</evidence>
<feature type="region of interest" description="Disordered" evidence="3">
    <location>
        <begin position="434"/>
        <end position="478"/>
    </location>
</feature>
<feature type="compositionally biased region" description="Low complexity" evidence="3">
    <location>
        <begin position="144"/>
        <end position="154"/>
    </location>
</feature>
<keyword evidence="2" id="KW-0802">TPR repeat</keyword>
<dbReference type="RefSeq" id="XP_020096464.1">
    <property type="nucleotide sequence ID" value="XM_020240875.1"/>
</dbReference>
<accession>A0A6P5FKI5</accession>
<evidence type="ECO:0000256" key="2">
    <source>
        <dbReference type="ARBA" id="ARBA00022803"/>
    </source>
</evidence>
<dbReference type="InterPro" id="IPR011990">
    <property type="entry name" value="TPR-like_helical_dom_sf"/>
</dbReference>
<dbReference type="AlphaFoldDB" id="A0A6P5FKI5"/>
<organism evidence="5 6">
    <name type="scientific">Ananas comosus</name>
    <name type="common">Pineapple</name>
    <name type="synonym">Ananas ananas</name>
    <dbReference type="NCBI Taxonomy" id="4615"/>
    <lineage>
        <taxon>Eukaryota</taxon>
        <taxon>Viridiplantae</taxon>
        <taxon>Streptophyta</taxon>
        <taxon>Embryophyta</taxon>
        <taxon>Tracheophyta</taxon>
        <taxon>Spermatophyta</taxon>
        <taxon>Magnoliopsida</taxon>
        <taxon>Liliopsida</taxon>
        <taxon>Poales</taxon>
        <taxon>Bromeliaceae</taxon>
        <taxon>Bromelioideae</taxon>
        <taxon>Ananas</taxon>
    </lineage>
</organism>
<feature type="compositionally biased region" description="Acidic residues" evidence="3">
    <location>
        <begin position="171"/>
        <end position="190"/>
    </location>
</feature>
<evidence type="ECO:0000256" key="3">
    <source>
        <dbReference type="SAM" id="MobiDB-lite"/>
    </source>
</evidence>
<dbReference type="SUPFAM" id="SSF48452">
    <property type="entry name" value="TPR-like"/>
    <property type="match status" value="1"/>
</dbReference>
<dbReference type="PANTHER" id="PTHR15081:SF1">
    <property type="entry name" value="NUCLEAR AUTOANTIGENIC SPERM PROTEIN"/>
    <property type="match status" value="1"/>
</dbReference>
<name>A0A6P5FKI5_ANACO</name>
<reference evidence="5" key="1">
    <citation type="journal article" date="2015" name="Nat. Genet.">
        <title>The pineapple genome and the evolution of CAM photosynthesis.</title>
        <authorList>
            <person name="Ming R."/>
            <person name="VanBuren R."/>
            <person name="Wai C.M."/>
            <person name="Tang H."/>
            <person name="Schatz M.C."/>
            <person name="Bowers J.E."/>
            <person name="Lyons E."/>
            <person name="Wang M.L."/>
            <person name="Chen J."/>
            <person name="Biggers E."/>
            <person name="Zhang J."/>
            <person name="Huang L."/>
            <person name="Zhang L."/>
            <person name="Miao W."/>
            <person name="Zhang J."/>
            <person name="Ye Z."/>
            <person name="Miao C."/>
            <person name="Lin Z."/>
            <person name="Wang H."/>
            <person name="Zhou H."/>
            <person name="Yim W.C."/>
            <person name="Priest H.D."/>
            <person name="Zheng C."/>
            <person name="Woodhouse M."/>
            <person name="Edger P.P."/>
            <person name="Guyot R."/>
            <person name="Guo H.B."/>
            <person name="Guo H."/>
            <person name="Zheng G."/>
            <person name="Singh R."/>
            <person name="Sharma A."/>
            <person name="Min X."/>
            <person name="Zheng Y."/>
            <person name="Lee H."/>
            <person name="Gurtowski J."/>
            <person name="Sedlazeck F.J."/>
            <person name="Harkess A."/>
            <person name="McKain M.R."/>
            <person name="Liao Z."/>
            <person name="Fang J."/>
            <person name="Liu J."/>
            <person name="Zhang X."/>
            <person name="Zhang Q."/>
            <person name="Hu W."/>
            <person name="Qin Y."/>
            <person name="Wang K."/>
            <person name="Chen L.Y."/>
            <person name="Shirley N."/>
            <person name="Lin Y.R."/>
            <person name="Liu L.Y."/>
            <person name="Hernandez A.G."/>
            <person name="Wright C.L."/>
            <person name="Bulone V."/>
            <person name="Tuskan G.A."/>
            <person name="Heath K."/>
            <person name="Zee F."/>
            <person name="Moore P.H."/>
            <person name="Sunkar R."/>
            <person name="Leebens-Mack J.H."/>
            <person name="Mockler T."/>
            <person name="Bennetzen J.L."/>
            <person name="Freeling M."/>
            <person name="Sankoff D."/>
            <person name="Paterson A.H."/>
            <person name="Zhu X."/>
            <person name="Yang X."/>
            <person name="Smith J.A."/>
            <person name="Cushman J.C."/>
            <person name="Paull R.E."/>
            <person name="Yu Q."/>
        </authorList>
    </citation>
    <scope>NUCLEOTIDE SEQUENCE [LARGE SCALE GENOMIC DNA]</scope>
    <source>
        <strain evidence="5">cv. F153</strain>
    </source>
</reference>
<proteinExistence type="predicted"/>
<dbReference type="GO" id="GO:0042393">
    <property type="term" value="F:histone binding"/>
    <property type="evidence" value="ECO:0007669"/>
    <property type="project" value="TreeGrafter"/>
</dbReference>
<dbReference type="GO" id="GO:0006335">
    <property type="term" value="P:DNA replication-dependent chromatin assembly"/>
    <property type="evidence" value="ECO:0007669"/>
    <property type="project" value="TreeGrafter"/>
</dbReference>
<feature type="region of interest" description="Disordered" evidence="3">
    <location>
        <begin position="367"/>
        <end position="388"/>
    </location>
</feature>
<feature type="domain" description="Tetratricopeptide SHNi-TPR" evidence="4">
    <location>
        <begin position="222"/>
        <end position="253"/>
    </location>
</feature>
<keyword evidence="5" id="KW-1185">Reference proteome</keyword>
<dbReference type="GO" id="GO:0034080">
    <property type="term" value="P:CENP-A containing chromatin assembly"/>
    <property type="evidence" value="ECO:0007669"/>
    <property type="project" value="TreeGrafter"/>
</dbReference>
<feature type="compositionally biased region" description="Polar residues" evidence="3">
    <location>
        <begin position="130"/>
        <end position="143"/>
    </location>
</feature>
<dbReference type="PANTHER" id="PTHR15081">
    <property type="entry name" value="NUCLEAR AUTOANTIGENIC SPERM PROTEIN NASP -RELATED"/>
    <property type="match status" value="1"/>
</dbReference>
<feature type="compositionally biased region" description="Polar residues" evidence="3">
    <location>
        <begin position="304"/>
        <end position="313"/>
    </location>
</feature>
<dbReference type="GO" id="GO:0005654">
    <property type="term" value="C:nucleoplasm"/>
    <property type="evidence" value="ECO:0007669"/>
    <property type="project" value="TreeGrafter"/>
</dbReference>
<keyword evidence="1" id="KW-0677">Repeat</keyword>
<reference evidence="6" key="2">
    <citation type="submission" date="2025-08" db="UniProtKB">
        <authorList>
            <consortium name="RefSeq"/>
        </authorList>
    </citation>
    <scope>IDENTIFICATION</scope>
    <source>
        <tissue evidence="6">Leaf</tissue>
    </source>
</reference>
<dbReference type="Gene3D" id="1.25.40.10">
    <property type="entry name" value="Tetratricopeptide repeat domain"/>
    <property type="match status" value="1"/>
</dbReference>
<feature type="region of interest" description="Disordered" evidence="3">
    <location>
        <begin position="1"/>
        <end position="61"/>
    </location>
</feature>
<dbReference type="OrthoDB" id="5587616at2759"/>
<dbReference type="Proteomes" id="UP000515123">
    <property type="component" value="Linkage group 9"/>
</dbReference>
<feature type="compositionally biased region" description="Acidic residues" evidence="3">
    <location>
        <begin position="1"/>
        <end position="11"/>
    </location>
</feature>
<dbReference type="InterPro" id="IPR051730">
    <property type="entry name" value="NASP-like"/>
</dbReference>
<evidence type="ECO:0000313" key="6">
    <source>
        <dbReference type="RefSeq" id="XP_020096464.1"/>
    </source>
</evidence>
<dbReference type="InterPro" id="IPR019544">
    <property type="entry name" value="Tetratricopeptide_SHNi-TPR_dom"/>
</dbReference>
<feature type="compositionally biased region" description="Polar residues" evidence="3">
    <location>
        <begin position="377"/>
        <end position="388"/>
    </location>
</feature>
<evidence type="ECO:0000259" key="4">
    <source>
        <dbReference type="Pfam" id="PF10516"/>
    </source>
</evidence>
<feature type="compositionally biased region" description="Low complexity" evidence="3">
    <location>
        <begin position="457"/>
        <end position="470"/>
    </location>
</feature>
<evidence type="ECO:0000313" key="5">
    <source>
        <dbReference type="Proteomes" id="UP000515123"/>
    </source>
</evidence>
<sequence>MSPATEEDETLASDPISSSEPDKALAPEEAAGAQNPRGNGDSSSAGPSGGEEEGSEQTLARADELFEKGSRAIEDGEFLDAVDYLSRALEIRVAHYGDLAPECASAYYKYGCALLCKAQEESDPLVVPKNITNPENAKSSTNMDASGSSNASAGDAKEDVENMEGEGGGSGDDESEGDDGEAAEADEDESDLDLSWKLLDIARAIVEKSPEDTMEKVNIWAALGEVSMEREDIEASLNDYKKALSILECLVEPDHRRIVELNFRICLVLELDLKIGEAIPYCRKAISLCKSRLQRLKEDATKADATSSSNTSGDLPPVEKGSGRKSSLEDEIELLSGFLSELEKKLEDLEQTTTNPRSVVSEVMQMLASKPSGEKNPPSTSSAGVRSASLTSSQVGVVSNGFDSPTVSTAATDGSAVTHLGVVGRGIKRAVVKPISAEPPSKKPAMATDSVAEKTGDAGASEAVGSASASQDAEPLLK</sequence>
<protein>
    <submittedName>
        <fullName evidence="6">NASP-related protein sim3</fullName>
    </submittedName>
</protein>
<dbReference type="Pfam" id="PF10516">
    <property type="entry name" value="SHNi-TPR"/>
    <property type="match status" value="1"/>
</dbReference>
<feature type="region of interest" description="Disordered" evidence="3">
    <location>
        <begin position="127"/>
        <end position="190"/>
    </location>
</feature>
<feature type="region of interest" description="Disordered" evidence="3">
    <location>
        <begin position="299"/>
        <end position="327"/>
    </location>
</feature>